<organism evidence="2 3">
    <name type="scientific">Scardovia inopinata F0304</name>
    <dbReference type="NCBI Taxonomy" id="641146"/>
    <lineage>
        <taxon>Bacteria</taxon>
        <taxon>Bacillati</taxon>
        <taxon>Actinomycetota</taxon>
        <taxon>Actinomycetes</taxon>
        <taxon>Bifidobacteriales</taxon>
        <taxon>Bifidobacteriaceae</taxon>
        <taxon>Scardovia</taxon>
    </lineage>
</organism>
<dbReference type="CDD" id="cd24119">
    <property type="entry name" value="ASKHA_NBD_MtPPX2-like"/>
    <property type="match status" value="1"/>
</dbReference>
<dbReference type="EMBL" id="ADCX01000003">
    <property type="protein sequence ID" value="EQW17322.1"/>
    <property type="molecule type" value="Genomic_DNA"/>
</dbReference>
<evidence type="ECO:0000313" key="2">
    <source>
        <dbReference type="EMBL" id="EQW17322.1"/>
    </source>
</evidence>
<sequence>MTVTVAGIDCGTNSIRLMVARISSDGSMEVVVPRIMRVVRLGQDVDKIHRFSPEALKRTFAAIDEFAQVLSAHKPDALRFVATSATRDAENRDDFDRYVFNRLGVHPDVIPGQEEARFSFLGATSVVDASLHRPPYLVMDLGGGSTELVLGGDGRSLSSHQVAQSYSMDMGSVRVSERHLLSDPPTDNQIQEASADIDRSLDLACAAVDLSQTGTFIGVSGTVTTMAGVALGLKEYNRQAIDGVTFSLDDIFRVDQKVLFMTRQERGQLGVIHPGRLDVIGGGALILTQVLARTRRCLAARGEQLTSLTVSEHGLLDGIVRDLGMKLLTSCHNSEDVSST</sequence>
<dbReference type="PANTHER" id="PTHR30005:SF13">
    <property type="entry name" value="EXOPOLYPHOSPHATASE 2"/>
    <property type="match status" value="1"/>
</dbReference>
<gene>
    <name evidence="2" type="ORF">HMPREF9020_01506</name>
</gene>
<dbReference type="Gene3D" id="3.30.420.40">
    <property type="match status" value="1"/>
</dbReference>
<reference evidence="2 3" key="1">
    <citation type="submission" date="2012-01" db="EMBL/GenBank/DDBJ databases">
        <title>The Genome Sequence of Scardovia inopinata F0304.</title>
        <authorList>
            <consortium name="The Broad Institute Genome Sequencing Platform"/>
            <person name="Earl A."/>
            <person name="Ward D."/>
            <person name="Feldgarden M."/>
            <person name="Gevers D."/>
            <person name="Izard J."/>
            <person name="Baranova O.V."/>
            <person name="Blanton J.M."/>
            <person name="Tanner A.C."/>
            <person name="Dewhirst F.E."/>
            <person name="Young S.K."/>
            <person name="Zeng Q."/>
            <person name="Gargeya S."/>
            <person name="Fitzgerald M."/>
            <person name="Haas B."/>
            <person name="Abouelleil A."/>
            <person name="Alvarado L."/>
            <person name="Arachchi H.M."/>
            <person name="Berlin A."/>
            <person name="Chapman S.B."/>
            <person name="Gearin G."/>
            <person name="Goldberg J."/>
            <person name="Griggs A."/>
            <person name="Gujja S."/>
            <person name="Hansen M."/>
            <person name="Heiman D."/>
            <person name="Howarth C."/>
            <person name="Larimer J."/>
            <person name="Lui A."/>
            <person name="MacDonald P.J."/>
            <person name="McCowen C."/>
            <person name="Montmayeur A."/>
            <person name="Murphy C."/>
            <person name="Neiman D."/>
            <person name="Pearson M."/>
            <person name="Priest M."/>
            <person name="Roberts A."/>
            <person name="Saif S."/>
            <person name="Shea T."/>
            <person name="Sisk P."/>
            <person name="Stolte C."/>
            <person name="Sykes S."/>
            <person name="Wortman J."/>
            <person name="Nusbaum C."/>
            <person name="Birren B."/>
        </authorList>
    </citation>
    <scope>NUCLEOTIDE SEQUENCE [LARGE SCALE GENOMIC DNA]</scope>
    <source>
        <strain evidence="2 3">F0304</strain>
    </source>
</reference>
<protein>
    <recommendedName>
        <fullName evidence="1">Ppx/GppA phosphatase N-terminal domain-containing protein</fullName>
    </recommendedName>
</protein>
<dbReference type="InterPro" id="IPR050273">
    <property type="entry name" value="GppA/Ppx_hydrolase"/>
</dbReference>
<feature type="domain" description="Ppx/GppA phosphatase N-terminal" evidence="1">
    <location>
        <begin position="24"/>
        <end position="318"/>
    </location>
</feature>
<keyword evidence="3" id="KW-1185">Reference proteome</keyword>
<dbReference type="Gene3D" id="3.30.420.150">
    <property type="entry name" value="Exopolyphosphatase. Domain 2"/>
    <property type="match status" value="1"/>
</dbReference>
<dbReference type="AlphaFoldDB" id="W1MXE5"/>
<dbReference type="PANTHER" id="PTHR30005">
    <property type="entry name" value="EXOPOLYPHOSPHATASE"/>
    <property type="match status" value="1"/>
</dbReference>
<evidence type="ECO:0000313" key="3">
    <source>
        <dbReference type="Proteomes" id="UP000005777"/>
    </source>
</evidence>
<comment type="caution">
    <text evidence="2">The sequence shown here is derived from an EMBL/GenBank/DDBJ whole genome shotgun (WGS) entry which is preliminary data.</text>
</comment>
<name>W1MXE5_SCAIO</name>
<dbReference type="InterPro" id="IPR003695">
    <property type="entry name" value="Ppx_GppA_N"/>
</dbReference>
<evidence type="ECO:0000259" key="1">
    <source>
        <dbReference type="Pfam" id="PF02541"/>
    </source>
</evidence>
<dbReference type="InterPro" id="IPR043129">
    <property type="entry name" value="ATPase_NBD"/>
</dbReference>
<dbReference type="GO" id="GO:0016462">
    <property type="term" value="F:pyrophosphatase activity"/>
    <property type="evidence" value="ECO:0007669"/>
    <property type="project" value="TreeGrafter"/>
</dbReference>
<dbReference type="Pfam" id="PF02541">
    <property type="entry name" value="Ppx-GppA"/>
    <property type="match status" value="1"/>
</dbReference>
<dbReference type="eggNOG" id="COG0248">
    <property type="taxonomic scope" value="Bacteria"/>
</dbReference>
<dbReference type="HOGENOM" id="CLU_025908_1_2_11"/>
<dbReference type="SUPFAM" id="SSF53067">
    <property type="entry name" value="Actin-like ATPase domain"/>
    <property type="match status" value="2"/>
</dbReference>
<accession>W1MXE5</accession>
<dbReference type="Proteomes" id="UP000005777">
    <property type="component" value="Unassembled WGS sequence"/>
</dbReference>
<proteinExistence type="predicted"/>